<evidence type="ECO:0000313" key="2">
    <source>
        <dbReference type="EMBL" id="RSL95855.1"/>
    </source>
</evidence>
<dbReference type="InterPro" id="IPR022198">
    <property type="entry name" value="DUF3723"/>
</dbReference>
<name>A0A428T1C7_9HYPO</name>
<sequence>MASFDQNRRLRDEKKRKFLGTASIRFEALDFSLCQHQKPLSGGPDKENVDSLENLFRRGCGWSPDQISHQIPALIDPAELSEALQNAGIQDERLKRAEEDFAELNFAPSVRVHCLKGQHRVLAADATVANRNKRWVIRLYAADLSEEARNDLTDEQSNERQITDAELFYRMTLHWLKHDSEPSPSSFNKWFALLGRKSESKARDARRLWFGPTSYRDVFKPFHEIPALFWGLSIGSTGKIISMPRQQTKNQIKRVFEFWDGVCDHDVDKKMRLDMNTIKQVSGKAPGASNAHRKELAENGEIFSNFNAEERHTILNRLQIATRDRSAPTLRIFYGNVVYLQKVVDCLRNLVRADCKPRDLWQDLNQGFEETEDSLCLLQVSENRCKLVRAEGVDRFELACRQLWLFALREYPSIPRETKQQRAGPKSRTDQDKLFKLAVLAHKLGCRSEQISDILTTTSWKPSSTQSDDVSDPDYDTKPYLCGRPRPGDLDLYRGSLFLSNFHKPFDPNSPGSSFFFIQRSLYFDMFPDHPRGIDVLINGATVVGEHDLVDDTYRARIQDNNEDLLNTRDQLLAQVSRLRETINEDRMLSDELSRQIGDIQSNGYQMNKNYEELGKETEALKLKCKQLWVEHQTLNLKNTKETENLDRIRMTFKTEEARLTELQKQAAGVAGQVVALEDEKSTLESKILELKGQANQLVGSSAPGRFLANRVQRKTIKEQSQQTKNLETQFQQPNTQEDGSVAMGSEQAALTATPGIFDYEQSRMTFLVELRRKTRIKKAEGELKEWLDMFRQNGYSMVDNHDKTLVPHSCFKALKNEKEEENRLIVLFKDRFIYGENDFLEKNKFDMRPRKRAKLQESTGGDK</sequence>
<keyword evidence="1" id="KW-0175">Coiled coil</keyword>
<feature type="coiled-coil region" evidence="1">
    <location>
        <begin position="646"/>
        <end position="694"/>
    </location>
</feature>
<feature type="coiled-coil region" evidence="1">
    <location>
        <begin position="555"/>
        <end position="582"/>
    </location>
</feature>
<evidence type="ECO:0000256" key="1">
    <source>
        <dbReference type="SAM" id="Coils"/>
    </source>
</evidence>
<comment type="caution">
    <text evidence="2">The sequence shown here is derived from an EMBL/GenBank/DDBJ whole genome shotgun (WGS) entry which is preliminary data.</text>
</comment>
<proteinExistence type="predicted"/>
<organism evidence="2 3">
    <name type="scientific">Fusarium ambrosium</name>
    <dbReference type="NCBI Taxonomy" id="131363"/>
    <lineage>
        <taxon>Eukaryota</taxon>
        <taxon>Fungi</taxon>
        <taxon>Dikarya</taxon>
        <taxon>Ascomycota</taxon>
        <taxon>Pezizomycotina</taxon>
        <taxon>Sordariomycetes</taxon>
        <taxon>Hypocreomycetidae</taxon>
        <taxon>Hypocreales</taxon>
        <taxon>Nectriaceae</taxon>
        <taxon>Fusarium</taxon>
        <taxon>Fusarium solani species complex</taxon>
    </lineage>
</organism>
<protein>
    <submittedName>
        <fullName evidence="2">Uncharacterized protein</fullName>
    </submittedName>
</protein>
<gene>
    <name evidence="2" type="ORF">CDV31_013710</name>
</gene>
<keyword evidence="3" id="KW-1185">Reference proteome</keyword>
<dbReference type="Pfam" id="PF12520">
    <property type="entry name" value="DUF3723"/>
    <property type="match status" value="1"/>
</dbReference>
<dbReference type="Proteomes" id="UP000288429">
    <property type="component" value="Unassembled WGS sequence"/>
</dbReference>
<reference evidence="2 3" key="1">
    <citation type="submission" date="2017-06" db="EMBL/GenBank/DDBJ databases">
        <title>Cmopartive genomic analysis of Ambrosia Fusariam Clade fungi.</title>
        <authorList>
            <person name="Stajich J.E."/>
            <person name="Carrillo J."/>
            <person name="Kijimoto T."/>
            <person name="Eskalen A."/>
            <person name="O'Donnell K."/>
            <person name="Kasson M."/>
        </authorList>
    </citation>
    <scope>NUCLEOTIDE SEQUENCE [LARGE SCALE GENOMIC DNA]</scope>
    <source>
        <strain evidence="2 3">NRRL 20438</strain>
    </source>
</reference>
<evidence type="ECO:0000313" key="3">
    <source>
        <dbReference type="Proteomes" id="UP000288429"/>
    </source>
</evidence>
<dbReference type="EMBL" id="NIZV01000288">
    <property type="protein sequence ID" value="RSL95855.1"/>
    <property type="molecule type" value="Genomic_DNA"/>
</dbReference>
<dbReference type="AlphaFoldDB" id="A0A428T1C7"/>
<accession>A0A428T1C7</accession>